<evidence type="ECO:0000259" key="1">
    <source>
        <dbReference type="Pfam" id="PF00561"/>
    </source>
</evidence>
<dbReference type="PANTHER" id="PTHR43798">
    <property type="entry name" value="MONOACYLGLYCEROL LIPASE"/>
    <property type="match status" value="1"/>
</dbReference>
<dbReference type="EMBL" id="JACHHW010000016">
    <property type="protein sequence ID" value="MBB5189205.1"/>
    <property type="molecule type" value="Genomic_DNA"/>
</dbReference>
<reference evidence="2 3" key="1">
    <citation type="submission" date="2020-08" db="EMBL/GenBank/DDBJ databases">
        <title>Genomic Encyclopedia of Type Strains, Phase IV (KMG-IV): sequencing the most valuable type-strain genomes for metagenomic binning, comparative biology and taxonomic classification.</title>
        <authorList>
            <person name="Goeker M."/>
        </authorList>
    </citation>
    <scope>NUCLEOTIDE SEQUENCE [LARGE SCALE GENOMIC DNA]</scope>
    <source>
        <strain evidence="2 3">DSM 25701</strain>
    </source>
</reference>
<proteinExistence type="predicted"/>
<dbReference type="InterPro" id="IPR050266">
    <property type="entry name" value="AB_hydrolase_sf"/>
</dbReference>
<feature type="domain" description="AB hydrolase-1" evidence="1">
    <location>
        <begin position="50"/>
        <end position="270"/>
    </location>
</feature>
<dbReference type="RefSeq" id="WP_184465101.1">
    <property type="nucleotide sequence ID" value="NZ_JACHHW010000016.1"/>
</dbReference>
<organism evidence="2 3">
    <name type="scientific">Zhongshania antarctica</name>
    <dbReference type="NCBI Taxonomy" id="641702"/>
    <lineage>
        <taxon>Bacteria</taxon>
        <taxon>Pseudomonadati</taxon>
        <taxon>Pseudomonadota</taxon>
        <taxon>Gammaproteobacteria</taxon>
        <taxon>Cellvibrionales</taxon>
        <taxon>Spongiibacteraceae</taxon>
        <taxon>Zhongshania</taxon>
    </lineage>
</organism>
<evidence type="ECO:0000313" key="2">
    <source>
        <dbReference type="EMBL" id="MBB5189205.1"/>
    </source>
</evidence>
<accession>A0A840R7H2</accession>
<dbReference type="Gene3D" id="3.40.50.1820">
    <property type="entry name" value="alpha/beta hydrolase"/>
    <property type="match status" value="1"/>
</dbReference>
<gene>
    <name evidence="2" type="ORF">HNQ57_003508</name>
</gene>
<protein>
    <submittedName>
        <fullName evidence="2">Poly(3-hydroxyalkanoate) depolymerase</fullName>
    </submittedName>
</protein>
<comment type="caution">
    <text evidence="2">The sequence shown here is derived from an EMBL/GenBank/DDBJ whole genome shotgun (WGS) entry which is preliminary data.</text>
</comment>
<dbReference type="SUPFAM" id="SSF53474">
    <property type="entry name" value="alpha/beta-Hydrolases"/>
    <property type="match status" value="1"/>
</dbReference>
<dbReference type="Pfam" id="PF00561">
    <property type="entry name" value="Abhydrolase_1"/>
    <property type="match status" value="1"/>
</dbReference>
<name>A0A840R7H2_9GAMM</name>
<evidence type="ECO:0000313" key="3">
    <source>
        <dbReference type="Proteomes" id="UP000536640"/>
    </source>
</evidence>
<dbReference type="PRINTS" id="PR00111">
    <property type="entry name" value="ABHYDROLASE"/>
</dbReference>
<dbReference type="InterPro" id="IPR000073">
    <property type="entry name" value="AB_hydrolase_1"/>
</dbReference>
<sequence length="293" mass="32157">MVEQPGLLRVSPSRRARLLEAQQAANIDIRHAQIGCARIRYAVKAGVGEPLLLCNGIGANLELTLPLLKYLTRPVVVLDLPGTGGSESTLFWPSLRRYSRFAMDVLDHAGYTGRFAVAGVSWGGGLAQQIARHHHKRVSHLILMATSPGIIMLPGRIGAIRRMATPQRYLSRGYMAKNASAIYGGELRNAPHKAVEHARLIMPPTGLAYVQQLLAMWGFSSLPWLHRLRCPALIICGDDDPLIHLGNGHLLAKLIPRAKLHVMRGGGHLFMTMRSEETAELLNTWIESASVVD</sequence>
<dbReference type="Proteomes" id="UP000536640">
    <property type="component" value="Unassembled WGS sequence"/>
</dbReference>
<keyword evidence="3" id="KW-1185">Reference proteome</keyword>
<dbReference type="AlphaFoldDB" id="A0A840R7H2"/>
<dbReference type="InterPro" id="IPR029058">
    <property type="entry name" value="AB_hydrolase_fold"/>
</dbReference>